<sequence length="197" mass="21112">MLIRRLPRPDRPRYARHLKRLSEEDRRRRFGRAGIEDGWIDAHVAGLSEDDLILAACRGDEVIAAAHLALDPTSFIAEVGLSVDEDQRAGGLGADLLRQAAVFARNRGAGQLMTLCLSDNRAMVALARRAGMAVAFHPGEAEARLELDPPDALTLGQEMSTGLFAVFEDWAGLIERYHGLIAAAAQGAAPPPGGAKG</sequence>
<keyword evidence="2" id="KW-0012">Acyltransferase</keyword>
<dbReference type="RefSeq" id="WP_377315315.1">
    <property type="nucleotide sequence ID" value="NZ_JBHUIY010000010.1"/>
</dbReference>
<gene>
    <name evidence="2" type="ORF">ACFSNB_06945</name>
</gene>
<evidence type="ECO:0000259" key="1">
    <source>
        <dbReference type="PROSITE" id="PS51186"/>
    </source>
</evidence>
<comment type="caution">
    <text evidence="2">The sequence shown here is derived from an EMBL/GenBank/DDBJ whole genome shotgun (WGS) entry which is preliminary data.</text>
</comment>
<feature type="domain" description="N-acetyltransferase" evidence="1">
    <location>
        <begin position="1"/>
        <end position="160"/>
    </location>
</feature>
<dbReference type="PROSITE" id="PS51186">
    <property type="entry name" value="GNAT"/>
    <property type="match status" value="1"/>
</dbReference>
<keyword evidence="2" id="KW-0808">Transferase</keyword>
<reference evidence="3" key="1">
    <citation type="journal article" date="2019" name="Int. J. Syst. Evol. Microbiol.">
        <title>The Global Catalogue of Microorganisms (GCM) 10K type strain sequencing project: providing services to taxonomists for standard genome sequencing and annotation.</title>
        <authorList>
            <consortium name="The Broad Institute Genomics Platform"/>
            <consortium name="The Broad Institute Genome Sequencing Center for Infectious Disease"/>
            <person name="Wu L."/>
            <person name="Ma J."/>
        </authorList>
    </citation>
    <scope>NUCLEOTIDE SEQUENCE [LARGE SCALE GENOMIC DNA]</scope>
    <source>
        <strain evidence="3">KCTC 15012</strain>
    </source>
</reference>
<evidence type="ECO:0000313" key="2">
    <source>
        <dbReference type="EMBL" id="MFD2233538.1"/>
    </source>
</evidence>
<keyword evidence="3" id="KW-1185">Reference proteome</keyword>
<dbReference type="InterPro" id="IPR000182">
    <property type="entry name" value="GNAT_dom"/>
</dbReference>
<accession>A0ABW5C9L3</accession>
<dbReference type="InterPro" id="IPR016181">
    <property type="entry name" value="Acyl_CoA_acyltransferase"/>
</dbReference>
<proteinExistence type="predicted"/>
<evidence type="ECO:0000313" key="3">
    <source>
        <dbReference type="Proteomes" id="UP001597296"/>
    </source>
</evidence>
<protein>
    <submittedName>
        <fullName evidence="2">GNAT family N-acetyltransferase</fullName>
        <ecNumber evidence="2">2.3.-.-</ecNumber>
    </submittedName>
</protein>
<dbReference type="Pfam" id="PF00583">
    <property type="entry name" value="Acetyltransf_1"/>
    <property type="match status" value="1"/>
</dbReference>
<name>A0ABW5C9L3_9PROT</name>
<dbReference type="EMBL" id="JBHUIY010000010">
    <property type="protein sequence ID" value="MFD2233538.1"/>
    <property type="molecule type" value="Genomic_DNA"/>
</dbReference>
<dbReference type="Gene3D" id="3.40.630.30">
    <property type="match status" value="1"/>
</dbReference>
<dbReference type="EC" id="2.3.-.-" evidence="2"/>
<organism evidence="2 3">
    <name type="scientific">Phaeospirillum tilakii</name>
    <dbReference type="NCBI Taxonomy" id="741673"/>
    <lineage>
        <taxon>Bacteria</taxon>
        <taxon>Pseudomonadati</taxon>
        <taxon>Pseudomonadota</taxon>
        <taxon>Alphaproteobacteria</taxon>
        <taxon>Rhodospirillales</taxon>
        <taxon>Rhodospirillaceae</taxon>
        <taxon>Phaeospirillum</taxon>
    </lineage>
</organism>
<dbReference type="Proteomes" id="UP001597296">
    <property type="component" value="Unassembled WGS sequence"/>
</dbReference>
<dbReference type="SUPFAM" id="SSF55729">
    <property type="entry name" value="Acyl-CoA N-acyltransferases (Nat)"/>
    <property type="match status" value="1"/>
</dbReference>
<dbReference type="GO" id="GO:0016746">
    <property type="term" value="F:acyltransferase activity"/>
    <property type="evidence" value="ECO:0007669"/>
    <property type="project" value="UniProtKB-KW"/>
</dbReference>